<dbReference type="GO" id="GO:0005975">
    <property type="term" value="P:carbohydrate metabolic process"/>
    <property type="evidence" value="ECO:0007669"/>
    <property type="project" value="InterPro"/>
</dbReference>
<dbReference type="InterPro" id="IPR049165">
    <property type="entry name" value="GH39_as"/>
</dbReference>
<evidence type="ECO:0000256" key="3">
    <source>
        <dbReference type="ARBA" id="ARBA00023295"/>
    </source>
</evidence>
<dbReference type="GO" id="GO:0004553">
    <property type="term" value="F:hydrolase activity, hydrolyzing O-glycosyl compounds"/>
    <property type="evidence" value="ECO:0007669"/>
    <property type="project" value="InterPro"/>
</dbReference>
<dbReference type="InterPro" id="IPR017853">
    <property type="entry name" value="GH"/>
</dbReference>
<dbReference type="PROSITE" id="PS01027">
    <property type="entry name" value="GLYCOSYL_HYDROL_F39"/>
    <property type="match status" value="1"/>
</dbReference>
<keyword evidence="3" id="KW-0326">Glycosidase</keyword>
<keyword evidence="5" id="KW-0732">Signal</keyword>
<gene>
    <name evidence="7" type="ORF">C8D82_1223</name>
</gene>
<evidence type="ECO:0000313" key="8">
    <source>
        <dbReference type="Proteomes" id="UP000245959"/>
    </source>
</evidence>
<protein>
    <submittedName>
        <fullName evidence="7">Beta-xylosidase</fullName>
    </submittedName>
</protein>
<accession>A0A2U1ARS1</accession>
<feature type="domain" description="Glycosyl hydrolases family 39 N-terminal catalytic" evidence="6">
    <location>
        <begin position="327"/>
        <end position="780"/>
    </location>
</feature>
<comment type="caution">
    <text evidence="7">The sequence shown here is derived from an EMBL/GenBank/DDBJ whole genome shotgun (WGS) entry which is preliminary data.</text>
</comment>
<dbReference type="Gene3D" id="2.60.40.1500">
    <property type="entry name" value="Glycosyl hydrolase domain, family 39"/>
    <property type="match status" value="1"/>
</dbReference>
<evidence type="ECO:0000256" key="5">
    <source>
        <dbReference type="SAM" id="SignalP"/>
    </source>
</evidence>
<reference evidence="7 8" key="1">
    <citation type="submission" date="2018-04" db="EMBL/GenBank/DDBJ databases">
        <title>Genomic Encyclopedia of Type Strains, Phase IV (KMG-IV): sequencing the most valuable type-strain genomes for metagenomic binning, comparative biology and taxonomic classification.</title>
        <authorList>
            <person name="Goeker M."/>
        </authorList>
    </citation>
    <scope>NUCLEOTIDE SEQUENCE [LARGE SCALE GENOMIC DNA]</scope>
    <source>
        <strain evidence="7 8">DSM 14823</strain>
    </source>
</reference>
<evidence type="ECO:0000313" key="7">
    <source>
        <dbReference type="EMBL" id="PVY39129.1"/>
    </source>
</evidence>
<evidence type="ECO:0000256" key="1">
    <source>
        <dbReference type="ARBA" id="ARBA00008875"/>
    </source>
</evidence>
<proteinExistence type="inferred from homology"/>
<dbReference type="InterPro" id="IPR000514">
    <property type="entry name" value="Glyco_hydro_39"/>
</dbReference>
<sequence>MKFLLLFCFLCSLAAGGVDFLRLKPDFSRSDWRELLIPSGAGEPSVRGNALELPPGSLLATQRFPLVKGEIKIKAGVSGAVKLKLAFYRAGSRLGELPVAAVASVPASRAPANSEEFRLEVAAPGPGNGRLSALELRLAVDGAPLTGDPFFRNALGRDHWLIRGNGRDWDNLSYGGPDSGVRIESAAGPAGGNILAVTDTGTVNSATFPYAGERLLIGAWLKQENLRRDANAPAWAYATVQAVLFDRTGREIGHCDLTPLAPGDTPWKFYWLEVEPGSWSRQVDSFGLYIRVFDGAHGTLKTGMAVAIRQEDGSKSRRSYNAAQGTVRIDAARPGKLFTPLWQAADMSYAVDTYHPSMRYALAELRRAGVRQLRLREFMQGLRIVKNLAPDGSFELDFTNADRALDYVVRELGFDLTVTVESSPNQLSVKPDPGDPYANSHPPRDNRVWGNIVKAAVNHWIDRYGRDAVARWSFECWNEPNSSAFFKGTDAQFTDLFQAYLEALTEVEAERNIQLNIGTMSAFEATSWFFNLFERARSTGKLDRIDFISFHLYAGFIGSLESFTRNIARMRRIAAEFPPMDKRPLYLTEYNANTMNDVKLDTGANAAFAVKVARLFLDGGIERAYFFCVCDHLYLYSGRHFEGGLGLFTASGIPKPAFNAVALLNRLTGNRRLPVSSSNDPFDAVAGVDENGAVRVLLTTFDELQPEAAAAARVRLELDWTGRSRNIAPLLIRVDSAHANSHAAYQKAGSPTIAAHPDVTPFRRANEMKPEPVKKFRFAGNKLLIDLEPELNSVTCVEIAPPESR</sequence>
<dbReference type="Pfam" id="PF01229">
    <property type="entry name" value="Glyco_hydro_39"/>
    <property type="match status" value="1"/>
</dbReference>
<dbReference type="SUPFAM" id="SSF51011">
    <property type="entry name" value="Glycosyl hydrolase domain"/>
    <property type="match status" value="1"/>
</dbReference>
<dbReference type="EMBL" id="QEKH01000022">
    <property type="protein sequence ID" value="PVY39129.1"/>
    <property type="molecule type" value="Genomic_DNA"/>
</dbReference>
<dbReference type="PANTHER" id="PTHR12631:SF8">
    <property type="entry name" value="ALPHA-L-IDURONIDASE"/>
    <property type="match status" value="1"/>
</dbReference>
<dbReference type="GeneID" id="78296041"/>
<evidence type="ECO:0000256" key="2">
    <source>
        <dbReference type="ARBA" id="ARBA00022801"/>
    </source>
</evidence>
<keyword evidence="2" id="KW-0378">Hydrolase</keyword>
<dbReference type="PRINTS" id="PR00745">
    <property type="entry name" value="GLHYDRLASE39"/>
</dbReference>
<dbReference type="PANTHER" id="PTHR12631">
    <property type="entry name" value="ALPHA-L-IDURONIDASE"/>
    <property type="match status" value="1"/>
</dbReference>
<dbReference type="OrthoDB" id="9776971at2"/>
<dbReference type="AlphaFoldDB" id="A0A2U1ARS1"/>
<dbReference type="Gene3D" id="3.20.20.80">
    <property type="entry name" value="Glycosidases"/>
    <property type="match status" value="1"/>
</dbReference>
<dbReference type="InterPro" id="IPR051923">
    <property type="entry name" value="Glycosyl_Hydrolase_39"/>
</dbReference>
<feature type="active site" description="Proton donor" evidence="4">
    <location>
        <position position="479"/>
    </location>
</feature>
<name>A0A2U1ARS1_9BACT</name>
<feature type="chain" id="PRO_5015618848" evidence="5">
    <location>
        <begin position="18"/>
        <end position="805"/>
    </location>
</feature>
<organism evidence="7 8">
    <name type="scientific">Victivallis vadensis</name>
    <dbReference type="NCBI Taxonomy" id="172901"/>
    <lineage>
        <taxon>Bacteria</taxon>
        <taxon>Pseudomonadati</taxon>
        <taxon>Lentisphaerota</taxon>
        <taxon>Lentisphaeria</taxon>
        <taxon>Victivallales</taxon>
        <taxon>Victivallaceae</taxon>
        <taxon>Victivallis</taxon>
    </lineage>
</organism>
<evidence type="ECO:0000259" key="6">
    <source>
        <dbReference type="Pfam" id="PF01229"/>
    </source>
</evidence>
<comment type="similarity">
    <text evidence="1">Belongs to the glycosyl hydrolase 39 family.</text>
</comment>
<feature type="signal peptide" evidence="5">
    <location>
        <begin position="1"/>
        <end position="17"/>
    </location>
</feature>
<dbReference type="Proteomes" id="UP000245959">
    <property type="component" value="Unassembled WGS sequence"/>
</dbReference>
<dbReference type="RefSeq" id="WP_116884751.1">
    <property type="nucleotide sequence ID" value="NZ_CABMMC010000010.1"/>
</dbReference>
<keyword evidence="8" id="KW-1185">Reference proteome</keyword>
<dbReference type="SUPFAM" id="SSF51445">
    <property type="entry name" value="(Trans)glycosidases"/>
    <property type="match status" value="1"/>
</dbReference>
<evidence type="ECO:0000256" key="4">
    <source>
        <dbReference type="PIRSR" id="PIRSR600514-1"/>
    </source>
</evidence>
<dbReference type="InterPro" id="IPR049166">
    <property type="entry name" value="GH39_cat"/>
</dbReference>